<dbReference type="PANTHER" id="PTHR34573:SF1">
    <property type="entry name" value="VITAMIN K EPOXIDE REDUCTASE DOMAIN-CONTAINING PROTEIN"/>
    <property type="match status" value="1"/>
</dbReference>
<evidence type="ECO:0000313" key="12">
    <source>
        <dbReference type="EMBL" id="PSB25898.1"/>
    </source>
</evidence>
<keyword evidence="3 10" id="KW-0812">Transmembrane</keyword>
<proteinExistence type="inferred from homology"/>
<evidence type="ECO:0000256" key="9">
    <source>
        <dbReference type="ARBA" id="ARBA00023284"/>
    </source>
</evidence>
<feature type="transmembrane region" description="Helical" evidence="10">
    <location>
        <begin position="59"/>
        <end position="87"/>
    </location>
</feature>
<comment type="similarity">
    <text evidence="2">Belongs to the VKOR family.</text>
</comment>
<evidence type="ECO:0000256" key="1">
    <source>
        <dbReference type="ARBA" id="ARBA00004141"/>
    </source>
</evidence>
<feature type="transmembrane region" description="Helical" evidence="10">
    <location>
        <begin position="169"/>
        <end position="192"/>
    </location>
</feature>
<protein>
    <recommendedName>
        <fullName evidence="11">Vitamin K epoxide reductase domain-containing protein</fullName>
    </recommendedName>
</protein>
<keyword evidence="7 10" id="KW-0472">Membrane</keyword>
<feature type="transmembrane region" description="Helical" evidence="10">
    <location>
        <begin position="142"/>
        <end position="162"/>
    </location>
</feature>
<dbReference type="PANTHER" id="PTHR34573">
    <property type="entry name" value="VKC DOMAIN-CONTAINING PROTEIN"/>
    <property type="match status" value="1"/>
</dbReference>
<dbReference type="Pfam" id="PF07884">
    <property type="entry name" value="VKOR"/>
    <property type="match status" value="1"/>
</dbReference>
<feature type="domain" description="Vitamin K epoxide reductase" evidence="11">
    <location>
        <begin position="16"/>
        <end position="164"/>
    </location>
</feature>
<keyword evidence="4" id="KW-0874">Quinone</keyword>
<dbReference type="GO" id="GO:0016491">
    <property type="term" value="F:oxidoreductase activity"/>
    <property type="evidence" value="ECO:0007669"/>
    <property type="project" value="UniProtKB-KW"/>
</dbReference>
<evidence type="ECO:0000256" key="2">
    <source>
        <dbReference type="ARBA" id="ARBA00006214"/>
    </source>
</evidence>
<organism evidence="12 13">
    <name type="scientific">Stenomitos frigidus ULC18</name>
    <dbReference type="NCBI Taxonomy" id="2107698"/>
    <lineage>
        <taxon>Bacteria</taxon>
        <taxon>Bacillati</taxon>
        <taxon>Cyanobacteriota</taxon>
        <taxon>Cyanophyceae</taxon>
        <taxon>Leptolyngbyales</taxon>
        <taxon>Leptolyngbyaceae</taxon>
        <taxon>Stenomitos</taxon>
    </lineage>
</organism>
<dbReference type="CDD" id="cd12916">
    <property type="entry name" value="VKOR_1"/>
    <property type="match status" value="1"/>
</dbReference>
<reference evidence="13" key="1">
    <citation type="submission" date="2018-02" db="EMBL/GenBank/DDBJ databases">
        <authorList>
            <person name="Moore K."/>
            <person name="Momper L."/>
        </authorList>
    </citation>
    <scope>NUCLEOTIDE SEQUENCE [LARGE SCALE GENOMIC DNA]</scope>
    <source>
        <strain evidence="13">ULC18</strain>
    </source>
</reference>
<keyword evidence="9" id="KW-0676">Redox-active center</keyword>
<comment type="subcellular location">
    <subcellularLocation>
        <location evidence="1">Membrane</location>
        <topology evidence="1">Multi-pass membrane protein</topology>
    </subcellularLocation>
</comment>
<evidence type="ECO:0000256" key="4">
    <source>
        <dbReference type="ARBA" id="ARBA00022719"/>
    </source>
</evidence>
<reference evidence="12 13" key="2">
    <citation type="submission" date="2018-03" db="EMBL/GenBank/DDBJ databases">
        <title>The ancient ancestry and fast evolution of plastids.</title>
        <authorList>
            <person name="Moore K.R."/>
            <person name="Magnabosco C."/>
            <person name="Momper L."/>
            <person name="Gold D.A."/>
            <person name="Bosak T."/>
            <person name="Fournier G.P."/>
        </authorList>
    </citation>
    <scope>NUCLEOTIDE SEQUENCE [LARGE SCALE GENOMIC DNA]</scope>
    <source>
        <strain evidence="12 13">ULC18</strain>
    </source>
</reference>
<evidence type="ECO:0000256" key="6">
    <source>
        <dbReference type="ARBA" id="ARBA00023002"/>
    </source>
</evidence>
<dbReference type="RefSeq" id="WP_106258437.1">
    <property type="nucleotide sequence ID" value="NZ_CAWNSW010000038.1"/>
</dbReference>
<dbReference type="InterPro" id="IPR012932">
    <property type="entry name" value="VKOR"/>
</dbReference>
<dbReference type="SUPFAM" id="SSF52833">
    <property type="entry name" value="Thioredoxin-like"/>
    <property type="match status" value="1"/>
</dbReference>
<dbReference type="InterPro" id="IPR044698">
    <property type="entry name" value="VKOR/LTO1"/>
</dbReference>
<dbReference type="GO" id="GO:0016020">
    <property type="term" value="C:membrane"/>
    <property type="evidence" value="ECO:0007669"/>
    <property type="project" value="UniProtKB-SubCell"/>
</dbReference>
<evidence type="ECO:0000256" key="3">
    <source>
        <dbReference type="ARBA" id="ARBA00022692"/>
    </source>
</evidence>
<comment type="caution">
    <text evidence="12">The sequence shown here is derived from an EMBL/GenBank/DDBJ whole genome shotgun (WGS) entry which is preliminary data.</text>
</comment>
<keyword evidence="8" id="KW-1015">Disulfide bond</keyword>
<dbReference type="EMBL" id="PVWK01000118">
    <property type="protein sequence ID" value="PSB25898.1"/>
    <property type="molecule type" value="Genomic_DNA"/>
</dbReference>
<name>A0A2T1DZG8_9CYAN</name>
<dbReference type="InterPro" id="IPR038354">
    <property type="entry name" value="VKOR_sf"/>
</dbReference>
<dbReference type="Gene3D" id="1.20.1440.130">
    <property type="entry name" value="VKOR domain"/>
    <property type="match status" value="1"/>
</dbReference>
<dbReference type="SMART" id="SM00756">
    <property type="entry name" value="VKc"/>
    <property type="match status" value="1"/>
</dbReference>
<dbReference type="Proteomes" id="UP000239576">
    <property type="component" value="Unassembled WGS sequence"/>
</dbReference>
<evidence type="ECO:0000256" key="10">
    <source>
        <dbReference type="SAM" id="Phobius"/>
    </source>
</evidence>
<dbReference type="InterPro" id="IPR036249">
    <property type="entry name" value="Thioredoxin-like_sf"/>
</dbReference>
<accession>A0A2T1DZG8</accession>
<keyword evidence="13" id="KW-1185">Reference proteome</keyword>
<feature type="transmembrane region" description="Helical" evidence="10">
    <location>
        <begin position="108"/>
        <end position="130"/>
    </location>
</feature>
<evidence type="ECO:0000256" key="8">
    <source>
        <dbReference type="ARBA" id="ARBA00023157"/>
    </source>
</evidence>
<keyword evidence="5 10" id="KW-1133">Transmembrane helix</keyword>
<gene>
    <name evidence="12" type="ORF">C7B82_21375</name>
</gene>
<dbReference type="GO" id="GO:0048038">
    <property type="term" value="F:quinone binding"/>
    <property type="evidence" value="ECO:0007669"/>
    <property type="project" value="UniProtKB-KW"/>
</dbReference>
<evidence type="ECO:0000256" key="5">
    <source>
        <dbReference type="ARBA" id="ARBA00022989"/>
    </source>
</evidence>
<sequence>MSKSLVSRRRTAPWLHRWSRPLIGGIAVLGALNTAYLTITKLTNGETACPSGGCEQVLSSAYATAFGLPLAVFGLLAYISMAIFALAPLAVQGDQQKELRSNLENWTWFLLFAGSTAMLIFSGYLMSIMITKFVIPNGPQGICYYCVASAIFALSLFVLTLLGRTWDDVGQLFFTGVIVGMITLVGTLALYAPIGKAVAGAYNVASGSGQVFFTVTDTSGESEIQLARHLKQTGAKMYSAYWCPHCYEQKKLFGVAALNDLPFVECAPDGKNSQTAACQDVAAKAEKQLGRPFGFPTWEINGKFYSGQEPLQDLANQSGYQGPRNFKNSF</sequence>
<evidence type="ECO:0000313" key="13">
    <source>
        <dbReference type="Proteomes" id="UP000239576"/>
    </source>
</evidence>
<dbReference type="Gene3D" id="3.40.30.10">
    <property type="entry name" value="Glutaredoxin"/>
    <property type="match status" value="1"/>
</dbReference>
<keyword evidence="6" id="KW-0560">Oxidoreductase</keyword>
<dbReference type="AlphaFoldDB" id="A0A2T1DZG8"/>
<evidence type="ECO:0000256" key="7">
    <source>
        <dbReference type="ARBA" id="ARBA00023136"/>
    </source>
</evidence>
<dbReference type="OrthoDB" id="185994at2"/>
<evidence type="ECO:0000259" key="11">
    <source>
        <dbReference type="SMART" id="SM00756"/>
    </source>
</evidence>